<dbReference type="Proteomes" id="UP000265663">
    <property type="component" value="Unassembled WGS sequence"/>
</dbReference>
<keyword evidence="2" id="KW-1185">Reference proteome</keyword>
<accession>A0A3M7M1K2</accession>
<name>A0A3M7M1K2_9PLEO</name>
<organism evidence="1 2">
    <name type="scientific">Pyrenophora seminiperda CCB06</name>
    <dbReference type="NCBI Taxonomy" id="1302712"/>
    <lineage>
        <taxon>Eukaryota</taxon>
        <taxon>Fungi</taxon>
        <taxon>Dikarya</taxon>
        <taxon>Ascomycota</taxon>
        <taxon>Pezizomycotina</taxon>
        <taxon>Dothideomycetes</taxon>
        <taxon>Pleosporomycetidae</taxon>
        <taxon>Pleosporales</taxon>
        <taxon>Pleosporineae</taxon>
        <taxon>Pleosporaceae</taxon>
        <taxon>Pyrenophora</taxon>
    </lineage>
</organism>
<evidence type="ECO:0000313" key="1">
    <source>
        <dbReference type="EMBL" id="RMZ68377.1"/>
    </source>
</evidence>
<reference evidence="1 2" key="1">
    <citation type="journal article" date="2014" name="PLoS ONE">
        <title>De novo Genome Assembly of the Fungal Plant Pathogen Pyrenophora semeniperda.</title>
        <authorList>
            <person name="Soliai M.M."/>
            <person name="Meyer S.E."/>
            <person name="Udall J.A."/>
            <person name="Elzinga D.E."/>
            <person name="Hermansen R.A."/>
            <person name="Bodily P.M."/>
            <person name="Hart A.A."/>
            <person name="Coleman C.E."/>
        </authorList>
    </citation>
    <scope>NUCLEOTIDE SEQUENCE [LARGE SCALE GENOMIC DNA]</scope>
    <source>
        <strain evidence="1 2">CCB06</strain>
        <tissue evidence="1">Mycelium</tissue>
    </source>
</reference>
<sequence>MRFCKDGPWMYKRNGFFLVSIAMGYCDFWRLCVYVHSGCRVGKESFLVTCASRCQRGLSRLKAASNAITLCQLNLSRLNLASSKCEAVMGELTRFG</sequence>
<gene>
    <name evidence="1" type="ORF">GMOD_00010006</name>
</gene>
<dbReference type="AlphaFoldDB" id="A0A3M7M1K2"/>
<protein>
    <submittedName>
        <fullName evidence="1">Uncharacterized protein</fullName>
    </submittedName>
</protein>
<dbReference type="EMBL" id="KE747815">
    <property type="protein sequence ID" value="RMZ68377.1"/>
    <property type="molecule type" value="Genomic_DNA"/>
</dbReference>
<proteinExistence type="predicted"/>
<evidence type="ECO:0000313" key="2">
    <source>
        <dbReference type="Proteomes" id="UP000265663"/>
    </source>
</evidence>